<evidence type="ECO:0000313" key="2">
    <source>
        <dbReference type="Proteomes" id="UP000464178"/>
    </source>
</evidence>
<evidence type="ECO:0000313" key="1">
    <source>
        <dbReference type="EMBL" id="VTR99201.1"/>
    </source>
</evidence>
<gene>
    <name evidence="1" type="ORF">SOIL9_00200</name>
</gene>
<sequence length="73" mass="7866">MILPPEARPLVAALVFSFTGQTYQRFSALLVGAVLTTGRRTVAKLLRTLHHLTPIISACSPAPRGRGWRSAAP</sequence>
<protein>
    <submittedName>
        <fullName evidence="1">Uncharacterized protein</fullName>
    </submittedName>
</protein>
<keyword evidence="2" id="KW-1185">Reference proteome</keyword>
<dbReference type="EMBL" id="LR593886">
    <property type="protein sequence ID" value="VTR99201.1"/>
    <property type="molecule type" value="Genomic_DNA"/>
</dbReference>
<reference evidence="1 2" key="1">
    <citation type="submission" date="2019-05" db="EMBL/GenBank/DDBJ databases">
        <authorList>
            <consortium name="Science for Life Laboratories"/>
        </authorList>
    </citation>
    <scope>NUCLEOTIDE SEQUENCE [LARGE SCALE GENOMIC DNA]</scope>
    <source>
        <strain evidence="1">Soil9</strain>
    </source>
</reference>
<dbReference type="RefSeq" id="WP_162671816.1">
    <property type="nucleotide sequence ID" value="NZ_LR593886.1"/>
</dbReference>
<proteinExistence type="predicted"/>
<dbReference type="AlphaFoldDB" id="A0A6P2DD20"/>
<name>A0A6P2DD20_9BACT</name>
<accession>A0A6P2DD20</accession>
<dbReference type="Proteomes" id="UP000464178">
    <property type="component" value="Chromosome"/>
</dbReference>
<dbReference type="KEGG" id="gms:SOIL9_00200"/>
<organism evidence="1 2">
    <name type="scientific">Gemmata massiliana</name>
    <dbReference type="NCBI Taxonomy" id="1210884"/>
    <lineage>
        <taxon>Bacteria</taxon>
        <taxon>Pseudomonadati</taxon>
        <taxon>Planctomycetota</taxon>
        <taxon>Planctomycetia</taxon>
        <taxon>Gemmatales</taxon>
        <taxon>Gemmataceae</taxon>
        <taxon>Gemmata</taxon>
    </lineage>
</organism>